<accession>A0AAV5R2Z7</accession>
<sequence length="831" mass="94354">MAFHKLYCQIILILTLFTVSTHANISQKTFYDYNNRTLYIHLNDNNSSINNNTLFKIPFNSHFTSGSDLSSSIITPPPNNLCEIVYTSASLYAFCPNNNYLSLYQYNHSSNSWEFINVDLNLPYYLDSNYLYTNSDNNAIYIFSGLMTNSTKISDQMLRLDLNTLQISNASSRIQPQPFYKSSTVQINQNTQALLGGISSDNSLVSMMEIPLWQYNSWAERPSVSSLSRGIDSRINSLILPIFDESNLYFLNNSISSFEVSSLLLLGGKDLNDKNVYPQIASLNISTNIWKWNDKTNSLLVANNNINNGSVTLNISSIIGAATIYDALLTISNNDKNEYTLNIYNATTYEYLKDIDYSSLSKLRSPMIIVHNNKNLIIALSIIIPILLIIIITCLLLWLYKKYKIKKEIEMNEREIKEIVDFYENQHKQNSNITFSSLDSDYKSSDNEIYNYFYNDIKINDYNGDNDNGDNLSIDSWKRKRREFENQYQYKYNNNGNDNNFPSSKLNFSPKNFNLVSKTRSNSLMRSLSVASNFINDSLSRSNSTKSSQPFISSNKNIIQDNPFENAEVIASSASSINSLNLPQQPPPAVPKHSSLLFTPKNNSHNSNSLLNYIPENYSVSTFHSQTLGSIPLLVNLPQQQYMNKLNKRPSICSISSYDDNQVSVYPNSCNSLTSSSINKSRSRSPSRSLSRSPSRSPNKISHKTFGRISNRSSIRSSNDYANPFRNSEINTISENDYDYDEKVDEHDDQGSITDDENLDVQVLVGCKRRSKLKVVNPDAESNHDNEDSKSLDIVDMNVDEKNRCTSTGSQESNDSLRKRNVSGEKVKDDE</sequence>
<dbReference type="Gene3D" id="2.120.10.80">
    <property type="entry name" value="Kelch-type beta propeller"/>
    <property type="match status" value="1"/>
</dbReference>
<feature type="compositionally biased region" description="Low complexity" evidence="1">
    <location>
        <begin position="708"/>
        <end position="719"/>
    </location>
</feature>
<dbReference type="SUPFAM" id="SSF117281">
    <property type="entry name" value="Kelch motif"/>
    <property type="match status" value="1"/>
</dbReference>
<proteinExistence type="predicted"/>
<evidence type="ECO:0000313" key="5">
    <source>
        <dbReference type="Proteomes" id="UP001378960"/>
    </source>
</evidence>
<feature type="transmembrane region" description="Helical" evidence="2">
    <location>
        <begin position="376"/>
        <end position="400"/>
    </location>
</feature>
<dbReference type="InterPro" id="IPR015915">
    <property type="entry name" value="Kelch-typ_b-propeller"/>
</dbReference>
<feature type="compositionally biased region" description="Basic and acidic residues" evidence="1">
    <location>
        <begin position="781"/>
        <end position="804"/>
    </location>
</feature>
<feature type="region of interest" description="Disordered" evidence="1">
    <location>
        <begin position="776"/>
        <end position="831"/>
    </location>
</feature>
<keyword evidence="2" id="KW-0472">Membrane</keyword>
<feature type="compositionally biased region" description="Low complexity" evidence="1">
    <location>
        <begin position="674"/>
        <end position="699"/>
    </location>
</feature>
<gene>
    <name evidence="4" type="ORF">DAPK24_022370</name>
</gene>
<feature type="compositionally biased region" description="Polar residues" evidence="1">
    <location>
        <begin position="725"/>
        <end position="734"/>
    </location>
</feature>
<feature type="compositionally biased region" description="Polar residues" evidence="1">
    <location>
        <begin position="805"/>
        <end position="814"/>
    </location>
</feature>
<evidence type="ECO:0000256" key="3">
    <source>
        <dbReference type="SAM" id="SignalP"/>
    </source>
</evidence>
<dbReference type="AlphaFoldDB" id="A0AAV5R2Z7"/>
<evidence type="ECO:0000256" key="1">
    <source>
        <dbReference type="SAM" id="MobiDB-lite"/>
    </source>
</evidence>
<keyword evidence="5" id="KW-1185">Reference proteome</keyword>
<feature type="region of interest" description="Disordered" evidence="1">
    <location>
        <begin position="674"/>
        <end position="734"/>
    </location>
</feature>
<dbReference type="Proteomes" id="UP001378960">
    <property type="component" value="Unassembled WGS sequence"/>
</dbReference>
<feature type="signal peptide" evidence="3">
    <location>
        <begin position="1"/>
        <end position="23"/>
    </location>
</feature>
<evidence type="ECO:0000313" key="4">
    <source>
        <dbReference type="EMBL" id="GMM45662.1"/>
    </source>
</evidence>
<evidence type="ECO:0000256" key="2">
    <source>
        <dbReference type="SAM" id="Phobius"/>
    </source>
</evidence>
<reference evidence="4 5" key="1">
    <citation type="journal article" date="2023" name="Elife">
        <title>Identification of key yeast species and microbe-microbe interactions impacting larval growth of Drosophila in the wild.</title>
        <authorList>
            <person name="Mure A."/>
            <person name="Sugiura Y."/>
            <person name="Maeda R."/>
            <person name="Honda K."/>
            <person name="Sakurai N."/>
            <person name="Takahashi Y."/>
            <person name="Watada M."/>
            <person name="Katoh T."/>
            <person name="Gotoh A."/>
            <person name="Gotoh Y."/>
            <person name="Taniguchi I."/>
            <person name="Nakamura K."/>
            <person name="Hayashi T."/>
            <person name="Katayama T."/>
            <person name="Uemura T."/>
            <person name="Hattori Y."/>
        </authorList>
    </citation>
    <scope>NUCLEOTIDE SEQUENCE [LARGE SCALE GENOMIC DNA]</scope>
    <source>
        <strain evidence="4 5">PK-24</strain>
    </source>
</reference>
<dbReference type="EMBL" id="BTGB01000002">
    <property type="protein sequence ID" value="GMM45662.1"/>
    <property type="molecule type" value="Genomic_DNA"/>
</dbReference>
<name>A0AAV5R2Z7_PICKL</name>
<organism evidence="4 5">
    <name type="scientific">Pichia kluyveri</name>
    <name type="common">Yeast</name>
    <dbReference type="NCBI Taxonomy" id="36015"/>
    <lineage>
        <taxon>Eukaryota</taxon>
        <taxon>Fungi</taxon>
        <taxon>Dikarya</taxon>
        <taxon>Ascomycota</taxon>
        <taxon>Saccharomycotina</taxon>
        <taxon>Pichiomycetes</taxon>
        <taxon>Pichiales</taxon>
        <taxon>Pichiaceae</taxon>
        <taxon>Pichia</taxon>
    </lineage>
</organism>
<protein>
    <submittedName>
        <fullName evidence="4">Uncharacterized protein</fullName>
    </submittedName>
</protein>
<feature type="chain" id="PRO_5044011502" evidence="3">
    <location>
        <begin position="24"/>
        <end position="831"/>
    </location>
</feature>
<keyword evidence="3" id="KW-0732">Signal</keyword>
<feature type="compositionally biased region" description="Basic and acidic residues" evidence="1">
    <location>
        <begin position="815"/>
        <end position="831"/>
    </location>
</feature>
<comment type="caution">
    <text evidence="4">The sequence shown here is derived from an EMBL/GenBank/DDBJ whole genome shotgun (WGS) entry which is preliminary data.</text>
</comment>
<keyword evidence="2" id="KW-0812">Transmembrane</keyword>
<keyword evidence="2" id="KW-1133">Transmembrane helix</keyword>